<feature type="modified residue" description="4-aspartylphosphate" evidence="21">
    <location>
        <position position="605"/>
    </location>
</feature>
<feature type="domain" description="Histidine kinase" evidence="24">
    <location>
        <begin position="302"/>
        <end position="523"/>
    </location>
</feature>
<dbReference type="Gene3D" id="3.30.565.10">
    <property type="entry name" value="Histidine kinase-like ATPase, C-terminal domain"/>
    <property type="match status" value="1"/>
</dbReference>
<evidence type="ECO:0000256" key="5">
    <source>
        <dbReference type="ARBA" id="ARBA00022553"/>
    </source>
</evidence>
<dbReference type="PROSITE" id="PS50894">
    <property type="entry name" value="HPT"/>
    <property type="match status" value="1"/>
</dbReference>
<dbReference type="SMART" id="SM00388">
    <property type="entry name" value="HisKA"/>
    <property type="match status" value="1"/>
</dbReference>
<dbReference type="Gene3D" id="6.10.340.10">
    <property type="match status" value="1"/>
</dbReference>
<dbReference type="EC" id="2.7.13.3" evidence="3"/>
<evidence type="ECO:0000256" key="10">
    <source>
        <dbReference type="ARBA" id="ARBA00022777"/>
    </source>
</evidence>
<dbReference type="Proteomes" id="UP000183656">
    <property type="component" value="Unassembled WGS sequence"/>
</dbReference>
<dbReference type="Gene3D" id="3.40.50.2300">
    <property type="match status" value="2"/>
</dbReference>
<dbReference type="CDD" id="cd06225">
    <property type="entry name" value="HAMP"/>
    <property type="match status" value="1"/>
</dbReference>
<dbReference type="PANTHER" id="PTHR45339:SF1">
    <property type="entry name" value="HYBRID SIGNAL TRANSDUCTION HISTIDINE KINASE J"/>
    <property type="match status" value="1"/>
</dbReference>
<evidence type="ECO:0000256" key="15">
    <source>
        <dbReference type="ARBA" id="ARBA00023136"/>
    </source>
</evidence>
<dbReference type="InterPro" id="IPR005467">
    <property type="entry name" value="His_kinase_dom"/>
</dbReference>
<dbReference type="RefSeq" id="WP_054256771.1">
    <property type="nucleotide sequence ID" value="NZ_CYIG01000024.1"/>
</dbReference>
<dbReference type="PROSITE" id="PS50885">
    <property type="entry name" value="HAMP"/>
    <property type="match status" value="1"/>
</dbReference>
<evidence type="ECO:0000313" key="29">
    <source>
        <dbReference type="Proteomes" id="UP000183656"/>
    </source>
</evidence>
<sequence length="1040" mass="112661">MKLLHRLRPRTIRGKLAWFFTIAIISAVCVLYVAMVLLQQRLIRSEWSESLGAQARLIATNSQAAFDFQDRAEATRLLGAVADNNPAILRARLLRRGERQPFAEFARFDAAQLVMPEPPAQGAGVHFSHGQHLLPWSSGNSRRDDADLSHGHYLAVWAPIPGSDGGAAIELVASLDAMHDAIDHMALETGASLLALLVALLWLSARAARRMATPLQDLNQLMARISDDPALAERADTRGEDELAQLGRSLNQMIDRLQARDRELAHYRQGLEHLVEQRTHALLEATEQAHQASRAKSDFLARMSHEIRTPMNAIVGLGKLLLKTNLTAQQRDYQEKVLAASDMLLGLINDILDYSRIEAGKLQIETIAFDLEQVLRSVSSQVALRAQERGLELLFRIAPDVPRHLTGDPLRLGQVLVNLANNAVKFTESGEIVVQATLRGRHAGKAELEFSVRDTGMGIPPERLAELFSPFMQVDGSITRRFGGSGLGLAICRQLVELMGGRIEVQSQVGTGSTFSFTVPLGLPTQDAADGAPCAHDTAARGYSSMLRGRRVLVIDDNASAREILCAMLEQFGMRAEAAEGGEPGMQRLQHAAATGEPYQLVLLDWLMPGMNGIETARHINAAHLQGGVPAVLMVTAGSYEKLSDQVASVGLEHVLTKPVSESALHDAMLEALLGNGAIDLPAHRVPQRPGSAVHDFGAIAGARILLVDDVELNRTVALAFLADTGVHVDVATHGREALEMARARPYDLVLMDIQMPEMDGLTATREIRKEARLRTLPIVAMTAHAMTGDRERSLEAGMNDHLTKPIDPEALYTALLRWIRPRHQDTTAPRPAPAAGASTDDAPIPPLDGIDTVRGLAQSLGRPALYRRILGNFTKEFGASTQAIGAAQAAQDWPLARRLAHSLKSGAATIGAGQLAQQAKALEHGYAESQPASEADLAATHAELQRVCALLAPLLPTTPTAPGNAPVHDCGALFERLQTLLENDDAAALRVIEALEQAPAPHPAWRAQLTALRELVEDVEYEDALAALPALRALMEQRP</sequence>
<dbReference type="Pfam" id="PF02518">
    <property type="entry name" value="HATPase_c"/>
    <property type="match status" value="1"/>
</dbReference>
<comment type="subcellular location">
    <subcellularLocation>
        <location evidence="2">Cell membrane</location>
        <topology evidence="2">Multi-pass membrane protein</topology>
    </subcellularLocation>
</comment>
<dbReference type="SUPFAM" id="SSF55874">
    <property type="entry name" value="ATPase domain of HSP90 chaperone/DNA topoisomerase II/histidine kinase"/>
    <property type="match status" value="1"/>
</dbReference>
<evidence type="ECO:0000256" key="19">
    <source>
        <dbReference type="ARBA" id="ARBA00070152"/>
    </source>
</evidence>
<dbReference type="SUPFAM" id="SSF47384">
    <property type="entry name" value="Homodimeric domain of signal transducing histidine kinase"/>
    <property type="match status" value="1"/>
</dbReference>
<keyword evidence="8" id="KW-0732">Signal</keyword>
<keyword evidence="15 23" id="KW-0472">Membrane</keyword>
<dbReference type="SMART" id="SM00448">
    <property type="entry name" value="REC"/>
    <property type="match status" value="2"/>
</dbReference>
<keyword evidence="5 21" id="KW-0597">Phosphoprotein</keyword>
<comment type="function">
    <text evidence="16">Member of the two-component regulatory system BvgS/BvgA. Phosphorylates BvgA via a four-step phosphorelay in response to environmental signals.</text>
</comment>
<dbReference type="Pfam" id="PF00512">
    <property type="entry name" value="HisKA"/>
    <property type="match status" value="1"/>
</dbReference>
<evidence type="ECO:0000256" key="22">
    <source>
        <dbReference type="SAM" id="MobiDB-lite"/>
    </source>
</evidence>
<feature type="domain" description="Response regulatory" evidence="25">
    <location>
        <begin position="551"/>
        <end position="673"/>
    </location>
</feature>
<dbReference type="CDD" id="cd16922">
    <property type="entry name" value="HATPase_EvgS-ArcB-TorS-like"/>
    <property type="match status" value="1"/>
</dbReference>
<dbReference type="FunFam" id="3.30.565.10:FF:000010">
    <property type="entry name" value="Sensor histidine kinase RcsC"/>
    <property type="match status" value="1"/>
</dbReference>
<protein>
    <recommendedName>
        <fullName evidence="18">Sensory/regulatory protein RpfC</fullName>
        <ecNumber evidence="3">2.7.13.3</ecNumber>
    </recommendedName>
    <alternativeName>
        <fullName evidence="19">Virulence sensor protein BvgS</fullName>
    </alternativeName>
</protein>
<dbReference type="InterPro" id="IPR003661">
    <property type="entry name" value="HisK_dim/P_dom"/>
</dbReference>
<accession>A0A1I7JSI4</accession>
<dbReference type="PRINTS" id="PR00344">
    <property type="entry name" value="BCTRLSENSOR"/>
</dbReference>
<dbReference type="SMART" id="SM00304">
    <property type="entry name" value="HAMP"/>
    <property type="match status" value="1"/>
</dbReference>
<dbReference type="GO" id="GO:0005886">
    <property type="term" value="C:plasma membrane"/>
    <property type="evidence" value="ECO:0007669"/>
    <property type="project" value="UniProtKB-SubCell"/>
</dbReference>
<dbReference type="InterPro" id="IPR036641">
    <property type="entry name" value="HPT_dom_sf"/>
</dbReference>
<keyword evidence="14" id="KW-0843">Virulence</keyword>
<reference evidence="28 29" key="1">
    <citation type="submission" date="2016-10" db="EMBL/GenBank/DDBJ databases">
        <authorList>
            <person name="de Groot N.N."/>
        </authorList>
    </citation>
    <scope>NUCLEOTIDE SEQUENCE [LARGE SCALE GENOMIC DNA]</scope>
    <source>
        <strain evidence="28 29">R-24608</strain>
    </source>
</reference>
<dbReference type="Pfam" id="PF00672">
    <property type="entry name" value="HAMP"/>
    <property type="match status" value="1"/>
</dbReference>
<dbReference type="InterPro" id="IPR003660">
    <property type="entry name" value="HAMP_dom"/>
</dbReference>
<dbReference type="InterPro" id="IPR008207">
    <property type="entry name" value="Sig_transdc_His_kin_Hpt_dom"/>
</dbReference>
<evidence type="ECO:0000256" key="9">
    <source>
        <dbReference type="ARBA" id="ARBA00022741"/>
    </source>
</evidence>
<dbReference type="InterPro" id="IPR011006">
    <property type="entry name" value="CheY-like_superfamily"/>
</dbReference>
<dbReference type="EMBL" id="FPBX01000030">
    <property type="protein sequence ID" value="SFU88132.1"/>
    <property type="molecule type" value="Genomic_DNA"/>
</dbReference>
<keyword evidence="12 23" id="KW-1133">Transmembrane helix</keyword>
<feature type="domain" description="HAMP" evidence="26">
    <location>
        <begin position="209"/>
        <end position="262"/>
    </location>
</feature>
<evidence type="ECO:0000256" key="18">
    <source>
        <dbReference type="ARBA" id="ARBA00068150"/>
    </source>
</evidence>
<evidence type="ECO:0000256" key="4">
    <source>
        <dbReference type="ARBA" id="ARBA00022475"/>
    </source>
</evidence>
<evidence type="ECO:0000256" key="6">
    <source>
        <dbReference type="ARBA" id="ARBA00022679"/>
    </source>
</evidence>
<dbReference type="InterPro" id="IPR001789">
    <property type="entry name" value="Sig_transdc_resp-reg_receiver"/>
</dbReference>
<dbReference type="InterPro" id="IPR003594">
    <property type="entry name" value="HATPase_dom"/>
</dbReference>
<evidence type="ECO:0000256" key="11">
    <source>
        <dbReference type="ARBA" id="ARBA00022840"/>
    </source>
</evidence>
<dbReference type="InterPro" id="IPR033417">
    <property type="entry name" value="CHASE8"/>
</dbReference>
<evidence type="ECO:0000313" key="28">
    <source>
        <dbReference type="EMBL" id="SFU88132.1"/>
    </source>
</evidence>
<keyword evidence="29" id="KW-1185">Reference proteome</keyword>
<dbReference type="PROSITE" id="PS50110">
    <property type="entry name" value="RESPONSE_REGULATORY"/>
    <property type="match status" value="2"/>
</dbReference>
<feature type="modified residue" description="4-aspartylphosphate" evidence="21">
    <location>
        <position position="753"/>
    </location>
</feature>
<dbReference type="InterPro" id="IPR036097">
    <property type="entry name" value="HisK_dim/P_sf"/>
</dbReference>
<comment type="catalytic activity">
    <reaction evidence="1">
        <text>ATP + protein L-histidine = ADP + protein N-phospho-L-histidine.</text>
        <dbReference type="EC" id="2.7.13.3"/>
    </reaction>
</comment>
<feature type="domain" description="HPt" evidence="27">
    <location>
        <begin position="863"/>
        <end position="966"/>
    </location>
</feature>
<feature type="domain" description="Response regulatory" evidence="25">
    <location>
        <begin position="704"/>
        <end position="820"/>
    </location>
</feature>
<dbReference type="InterPro" id="IPR004358">
    <property type="entry name" value="Sig_transdc_His_kin-like_C"/>
</dbReference>
<evidence type="ECO:0000256" key="13">
    <source>
        <dbReference type="ARBA" id="ARBA00023012"/>
    </source>
</evidence>
<dbReference type="AlphaFoldDB" id="A0A1I7JSI4"/>
<evidence type="ECO:0000256" key="2">
    <source>
        <dbReference type="ARBA" id="ARBA00004651"/>
    </source>
</evidence>
<keyword evidence="10 28" id="KW-0418">Kinase</keyword>
<dbReference type="SUPFAM" id="SSF47226">
    <property type="entry name" value="Histidine-containing phosphotransfer domain, HPT domain"/>
    <property type="match status" value="1"/>
</dbReference>
<dbReference type="OrthoDB" id="5290456at2"/>
<dbReference type="CDD" id="cd17546">
    <property type="entry name" value="REC_hyHK_CKI1_RcsC-like"/>
    <property type="match status" value="2"/>
</dbReference>
<dbReference type="FunFam" id="1.10.287.130:FF:000002">
    <property type="entry name" value="Two-component osmosensing histidine kinase"/>
    <property type="match status" value="1"/>
</dbReference>
<evidence type="ECO:0000256" key="20">
    <source>
        <dbReference type="PROSITE-ProRule" id="PRU00110"/>
    </source>
</evidence>
<evidence type="ECO:0000256" key="1">
    <source>
        <dbReference type="ARBA" id="ARBA00000085"/>
    </source>
</evidence>
<dbReference type="GO" id="GO:0005524">
    <property type="term" value="F:ATP binding"/>
    <property type="evidence" value="ECO:0007669"/>
    <property type="project" value="UniProtKB-KW"/>
</dbReference>
<organism evidence="28 29">
    <name type="scientific">Paenacidovorax caeni</name>
    <dbReference type="NCBI Taxonomy" id="343013"/>
    <lineage>
        <taxon>Bacteria</taxon>
        <taxon>Pseudomonadati</taxon>
        <taxon>Pseudomonadota</taxon>
        <taxon>Betaproteobacteria</taxon>
        <taxon>Burkholderiales</taxon>
        <taxon>Comamonadaceae</taxon>
        <taxon>Paenacidovorax</taxon>
    </lineage>
</organism>
<evidence type="ECO:0000256" key="8">
    <source>
        <dbReference type="ARBA" id="ARBA00022729"/>
    </source>
</evidence>
<evidence type="ECO:0000256" key="17">
    <source>
        <dbReference type="ARBA" id="ARBA00064003"/>
    </source>
</evidence>
<dbReference type="Pfam" id="PF17152">
    <property type="entry name" value="CHASE8"/>
    <property type="match status" value="1"/>
</dbReference>
<evidence type="ECO:0000259" key="27">
    <source>
        <dbReference type="PROSITE" id="PS50894"/>
    </source>
</evidence>
<keyword evidence="7 23" id="KW-0812">Transmembrane</keyword>
<evidence type="ECO:0000256" key="14">
    <source>
        <dbReference type="ARBA" id="ARBA00023026"/>
    </source>
</evidence>
<dbReference type="Pfam" id="PF00072">
    <property type="entry name" value="Response_reg"/>
    <property type="match status" value="2"/>
</dbReference>
<evidence type="ECO:0000256" key="12">
    <source>
        <dbReference type="ARBA" id="ARBA00022989"/>
    </source>
</evidence>
<dbReference type="PANTHER" id="PTHR45339">
    <property type="entry name" value="HYBRID SIGNAL TRANSDUCTION HISTIDINE KINASE J"/>
    <property type="match status" value="1"/>
</dbReference>
<evidence type="ECO:0000256" key="3">
    <source>
        <dbReference type="ARBA" id="ARBA00012438"/>
    </source>
</evidence>
<dbReference type="SUPFAM" id="SSF158472">
    <property type="entry name" value="HAMP domain-like"/>
    <property type="match status" value="1"/>
</dbReference>
<evidence type="ECO:0000256" key="16">
    <source>
        <dbReference type="ARBA" id="ARBA00058004"/>
    </source>
</evidence>
<evidence type="ECO:0000259" key="25">
    <source>
        <dbReference type="PROSITE" id="PS50110"/>
    </source>
</evidence>
<evidence type="ECO:0000256" key="23">
    <source>
        <dbReference type="SAM" id="Phobius"/>
    </source>
</evidence>
<proteinExistence type="predicted"/>
<dbReference type="PROSITE" id="PS50109">
    <property type="entry name" value="HIS_KIN"/>
    <property type="match status" value="1"/>
</dbReference>
<keyword evidence="6" id="KW-0808">Transferase</keyword>
<dbReference type="InterPro" id="IPR036890">
    <property type="entry name" value="HATPase_C_sf"/>
</dbReference>
<keyword evidence="9" id="KW-0547">Nucleotide-binding</keyword>
<dbReference type="Gene3D" id="1.20.120.160">
    <property type="entry name" value="HPT domain"/>
    <property type="match status" value="1"/>
</dbReference>
<dbReference type="Pfam" id="PF01627">
    <property type="entry name" value="Hpt"/>
    <property type="match status" value="1"/>
</dbReference>
<evidence type="ECO:0000259" key="24">
    <source>
        <dbReference type="PROSITE" id="PS50109"/>
    </source>
</evidence>
<keyword evidence="11" id="KW-0067">ATP-binding</keyword>
<evidence type="ECO:0000259" key="26">
    <source>
        <dbReference type="PROSITE" id="PS50885"/>
    </source>
</evidence>
<evidence type="ECO:0000256" key="21">
    <source>
        <dbReference type="PROSITE-ProRule" id="PRU00169"/>
    </source>
</evidence>
<comment type="subunit">
    <text evidence="17">At low DSF concentrations, interacts with RpfF.</text>
</comment>
<dbReference type="STRING" id="343013.SAMN04489707_103018"/>
<keyword evidence="13" id="KW-0902">Two-component regulatory system</keyword>
<keyword evidence="4" id="KW-1003">Cell membrane</keyword>
<feature type="modified residue" description="Phosphohistidine" evidence="20">
    <location>
        <position position="902"/>
    </location>
</feature>
<dbReference type="GO" id="GO:0000155">
    <property type="term" value="F:phosphorelay sensor kinase activity"/>
    <property type="evidence" value="ECO:0007669"/>
    <property type="project" value="InterPro"/>
</dbReference>
<dbReference type="SMART" id="SM00387">
    <property type="entry name" value="HATPase_c"/>
    <property type="match status" value="1"/>
</dbReference>
<dbReference type="Gene3D" id="1.10.287.130">
    <property type="match status" value="1"/>
</dbReference>
<dbReference type="CDD" id="cd00082">
    <property type="entry name" value="HisKA"/>
    <property type="match status" value="1"/>
</dbReference>
<dbReference type="SUPFAM" id="SSF52172">
    <property type="entry name" value="CheY-like"/>
    <property type="match status" value="2"/>
</dbReference>
<feature type="transmembrane region" description="Helical" evidence="23">
    <location>
        <begin position="16"/>
        <end position="38"/>
    </location>
</feature>
<gene>
    <name evidence="28" type="ORF">SAMN04489707_103018</name>
</gene>
<feature type="region of interest" description="Disordered" evidence="22">
    <location>
        <begin position="826"/>
        <end position="845"/>
    </location>
</feature>
<name>A0A1I7JSI4_9BURK</name>
<evidence type="ECO:0000256" key="7">
    <source>
        <dbReference type="ARBA" id="ARBA00022692"/>
    </source>
</evidence>